<protein>
    <submittedName>
        <fullName evidence="2">Uncharacterized protein LOC110423531</fullName>
    </submittedName>
</protein>
<organism evidence="1 2">
    <name type="scientific">Herrania umbratica</name>
    <dbReference type="NCBI Taxonomy" id="108875"/>
    <lineage>
        <taxon>Eukaryota</taxon>
        <taxon>Viridiplantae</taxon>
        <taxon>Streptophyta</taxon>
        <taxon>Embryophyta</taxon>
        <taxon>Tracheophyta</taxon>
        <taxon>Spermatophyta</taxon>
        <taxon>Magnoliopsida</taxon>
        <taxon>eudicotyledons</taxon>
        <taxon>Gunneridae</taxon>
        <taxon>Pentapetalae</taxon>
        <taxon>rosids</taxon>
        <taxon>malvids</taxon>
        <taxon>Malvales</taxon>
        <taxon>Malvaceae</taxon>
        <taxon>Byttnerioideae</taxon>
        <taxon>Herrania</taxon>
    </lineage>
</organism>
<evidence type="ECO:0000313" key="1">
    <source>
        <dbReference type="Proteomes" id="UP000504621"/>
    </source>
</evidence>
<accession>A0A6J1B254</accession>
<dbReference type="PANTHER" id="PTHR33181">
    <property type="entry name" value="OS01G0778500 PROTEIN"/>
    <property type="match status" value="1"/>
</dbReference>
<gene>
    <name evidence="2" type="primary">LOC110423531</name>
</gene>
<dbReference type="OrthoDB" id="689242at2759"/>
<evidence type="ECO:0000313" key="2">
    <source>
        <dbReference type="RefSeq" id="XP_021293427.1"/>
    </source>
</evidence>
<proteinExistence type="predicted"/>
<dbReference type="PANTHER" id="PTHR33181:SF34">
    <property type="entry name" value="HEXOSYLTRANSFERASE"/>
    <property type="match status" value="1"/>
</dbReference>
<dbReference type="GeneID" id="110423531"/>
<sequence>MHLWCKMRRVWRSVSARFKPHKPTAAGFGGGKGGAISSNASGLSKLQDDVNMCGYKDVQVMWNLLTTSQIKPIGAGTTTAVSHQSRKCSKQRPSRMAFLWPNHGATASSSSSL</sequence>
<dbReference type="RefSeq" id="XP_021293427.1">
    <property type="nucleotide sequence ID" value="XM_021437752.1"/>
</dbReference>
<dbReference type="AlphaFoldDB" id="A0A6J1B254"/>
<dbReference type="Proteomes" id="UP000504621">
    <property type="component" value="Unplaced"/>
</dbReference>
<reference evidence="2" key="1">
    <citation type="submission" date="2025-08" db="UniProtKB">
        <authorList>
            <consortium name="RefSeq"/>
        </authorList>
    </citation>
    <scope>IDENTIFICATION</scope>
    <source>
        <tissue evidence="2">Leaf</tissue>
    </source>
</reference>
<name>A0A6J1B254_9ROSI</name>
<keyword evidence="1" id="KW-1185">Reference proteome</keyword>